<dbReference type="EMBL" id="AP021875">
    <property type="protein sequence ID" value="BBO76274.1"/>
    <property type="molecule type" value="Genomic_DNA"/>
</dbReference>
<accession>A0A5K7ZCU3</accession>
<name>A0A5K7ZCU3_9BACT</name>
<keyword evidence="4" id="KW-1185">Reference proteome</keyword>
<evidence type="ECO:0000313" key="3">
    <source>
        <dbReference type="EMBL" id="BBO76274.1"/>
    </source>
</evidence>
<dbReference type="InterPro" id="IPR008927">
    <property type="entry name" value="6-PGluconate_DH-like_C_sf"/>
</dbReference>
<dbReference type="AlphaFoldDB" id="A0A5K7ZCU3"/>
<dbReference type="Pfam" id="PF02153">
    <property type="entry name" value="PDH_N"/>
    <property type="match status" value="1"/>
</dbReference>
<protein>
    <submittedName>
        <fullName evidence="3">Prephenate dehydrogenase</fullName>
    </submittedName>
</protein>
<dbReference type="Proteomes" id="UP000427769">
    <property type="component" value="Chromosome"/>
</dbReference>
<dbReference type="GO" id="GO:0008977">
    <property type="term" value="F:prephenate dehydrogenase (NAD+) activity"/>
    <property type="evidence" value="ECO:0007669"/>
    <property type="project" value="InterPro"/>
</dbReference>
<organism evidence="3 4">
    <name type="scientific">Desulfosarcina widdelii</name>
    <dbReference type="NCBI Taxonomy" id="947919"/>
    <lineage>
        <taxon>Bacteria</taxon>
        <taxon>Pseudomonadati</taxon>
        <taxon>Thermodesulfobacteriota</taxon>
        <taxon>Desulfobacteria</taxon>
        <taxon>Desulfobacterales</taxon>
        <taxon>Desulfosarcinaceae</taxon>
        <taxon>Desulfosarcina</taxon>
    </lineage>
</organism>
<dbReference type="PROSITE" id="PS51176">
    <property type="entry name" value="PDH_ADH"/>
    <property type="match status" value="1"/>
</dbReference>
<dbReference type="SUPFAM" id="SSF51735">
    <property type="entry name" value="NAD(P)-binding Rossmann-fold domains"/>
    <property type="match status" value="1"/>
</dbReference>
<dbReference type="Pfam" id="PF26213">
    <property type="entry name" value="TYRAAT1_C"/>
    <property type="match status" value="1"/>
</dbReference>
<dbReference type="GO" id="GO:0006571">
    <property type="term" value="P:tyrosine biosynthetic process"/>
    <property type="evidence" value="ECO:0007669"/>
    <property type="project" value="InterPro"/>
</dbReference>
<dbReference type="GO" id="GO:0070403">
    <property type="term" value="F:NAD+ binding"/>
    <property type="evidence" value="ECO:0007669"/>
    <property type="project" value="InterPro"/>
</dbReference>
<dbReference type="RefSeq" id="WP_155305119.1">
    <property type="nucleotide sequence ID" value="NZ_AP021875.1"/>
</dbReference>
<dbReference type="GO" id="GO:0004665">
    <property type="term" value="F:prephenate dehydrogenase (NADP+) activity"/>
    <property type="evidence" value="ECO:0007669"/>
    <property type="project" value="InterPro"/>
</dbReference>
<sequence>MSRVGIIGFGRFGALTARYLSADCSVVVSTRSDKNDAILACGARPVDFATACGQPVVILCTPISAMQETLKQVAPLLRKDALVVDVCSVKVYPVQWMKELLPKSVSILPTHPMFGPDSAADSLEGCKIVLCPERIREDRYEKIKCWLEEKGLVVIQSTAGDHDEKIAVTLSLTHFIGRSLSAFGARDLDIDTEGYKRLMHILGVVSHDTWQLFEDMHTYNPYARQKREAFIAAMTDIHERLNR</sequence>
<dbReference type="InterPro" id="IPR059064">
    <property type="entry name" value="TYRAAT2_C"/>
</dbReference>
<evidence type="ECO:0000259" key="2">
    <source>
        <dbReference type="PROSITE" id="PS51176"/>
    </source>
</evidence>
<keyword evidence="1" id="KW-0560">Oxidoreductase</keyword>
<evidence type="ECO:0000256" key="1">
    <source>
        <dbReference type="ARBA" id="ARBA00023002"/>
    </source>
</evidence>
<proteinExistence type="predicted"/>
<gene>
    <name evidence="3" type="ORF">DSCW_36910</name>
</gene>
<evidence type="ECO:0000313" key="4">
    <source>
        <dbReference type="Proteomes" id="UP000427769"/>
    </source>
</evidence>
<dbReference type="OrthoDB" id="9800497at2"/>
<dbReference type="SUPFAM" id="SSF48179">
    <property type="entry name" value="6-phosphogluconate dehydrogenase C-terminal domain-like"/>
    <property type="match status" value="1"/>
</dbReference>
<dbReference type="Gene3D" id="3.40.50.720">
    <property type="entry name" value="NAD(P)-binding Rossmann-like Domain"/>
    <property type="match status" value="1"/>
</dbReference>
<dbReference type="PANTHER" id="PTHR21363">
    <property type="entry name" value="PREPHENATE DEHYDROGENASE"/>
    <property type="match status" value="1"/>
</dbReference>
<reference evidence="3 4" key="1">
    <citation type="submission" date="2019-11" db="EMBL/GenBank/DDBJ databases">
        <title>Comparative genomics of hydrocarbon-degrading Desulfosarcina strains.</title>
        <authorList>
            <person name="Watanabe M."/>
            <person name="Kojima H."/>
            <person name="Fukui M."/>
        </authorList>
    </citation>
    <scope>NUCLEOTIDE SEQUENCE [LARGE SCALE GENOMIC DNA]</scope>
    <source>
        <strain evidence="3 4">PP31</strain>
    </source>
</reference>
<dbReference type="KEGG" id="dwd:DSCW_36910"/>
<dbReference type="InterPro" id="IPR036291">
    <property type="entry name" value="NAD(P)-bd_dom_sf"/>
</dbReference>
<dbReference type="InterPro" id="IPR046826">
    <property type="entry name" value="PDH_N"/>
</dbReference>
<dbReference type="PANTHER" id="PTHR21363:SF0">
    <property type="entry name" value="PREPHENATE DEHYDROGENASE [NADP(+)]"/>
    <property type="match status" value="1"/>
</dbReference>
<dbReference type="InterPro" id="IPR050812">
    <property type="entry name" value="Preph/Arog_dehydrog"/>
</dbReference>
<feature type="domain" description="Prephenate/arogenate dehydrogenase" evidence="2">
    <location>
        <begin position="2"/>
        <end position="243"/>
    </location>
</feature>
<dbReference type="InterPro" id="IPR003099">
    <property type="entry name" value="Prephen_DH"/>
</dbReference>